<evidence type="ECO:0000256" key="3">
    <source>
        <dbReference type="ARBA" id="ARBA00022741"/>
    </source>
</evidence>
<evidence type="ECO:0000256" key="1">
    <source>
        <dbReference type="ARBA" id="ARBA00022553"/>
    </source>
</evidence>
<dbReference type="InterPro" id="IPR003661">
    <property type="entry name" value="HisK_dim/P_dom"/>
</dbReference>
<dbReference type="GO" id="GO:0000155">
    <property type="term" value="F:phosphorelay sensor kinase activity"/>
    <property type="evidence" value="ECO:0007669"/>
    <property type="project" value="InterPro"/>
</dbReference>
<keyword evidence="7" id="KW-1133">Transmembrane helix</keyword>
<keyword evidence="1" id="KW-0597">Phosphoprotein</keyword>
<accession>A0A644TR35</accession>
<dbReference type="Pfam" id="PF00512">
    <property type="entry name" value="HisKA"/>
    <property type="match status" value="1"/>
</dbReference>
<dbReference type="Gene3D" id="3.30.565.10">
    <property type="entry name" value="Histidine kinase-like ATPase, C-terminal domain"/>
    <property type="match status" value="1"/>
</dbReference>
<evidence type="ECO:0000256" key="7">
    <source>
        <dbReference type="SAM" id="Phobius"/>
    </source>
</evidence>
<feature type="transmembrane region" description="Helical" evidence="7">
    <location>
        <begin position="193"/>
        <end position="211"/>
    </location>
</feature>
<evidence type="ECO:0000256" key="2">
    <source>
        <dbReference type="ARBA" id="ARBA00022679"/>
    </source>
</evidence>
<dbReference type="Pfam" id="PF02518">
    <property type="entry name" value="HATPase_c"/>
    <property type="match status" value="1"/>
</dbReference>
<dbReference type="PROSITE" id="PS50109">
    <property type="entry name" value="HIS_KIN"/>
    <property type="match status" value="1"/>
</dbReference>
<dbReference type="InterPro" id="IPR036890">
    <property type="entry name" value="HATPase_C_sf"/>
</dbReference>
<dbReference type="SMART" id="SM00388">
    <property type="entry name" value="HisKA"/>
    <property type="match status" value="1"/>
</dbReference>
<gene>
    <name evidence="9" type="primary">sasA_48</name>
    <name evidence="9" type="ORF">SDC9_15144</name>
</gene>
<evidence type="ECO:0000313" key="9">
    <source>
        <dbReference type="EMBL" id="MPL69403.1"/>
    </source>
</evidence>
<protein>
    <submittedName>
        <fullName evidence="9">Adaptive-response sensory-kinase SasA</fullName>
        <ecNumber evidence="9">2.7.-.-</ecNumber>
    </submittedName>
</protein>
<keyword evidence="3" id="KW-0547">Nucleotide-binding</keyword>
<dbReference type="Gene3D" id="6.10.340.10">
    <property type="match status" value="1"/>
</dbReference>
<comment type="caution">
    <text evidence="9">The sequence shown here is derived from an EMBL/GenBank/DDBJ whole genome shotgun (WGS) entry which is preliminary data.</text>
</comment>
<dbReference type="SMART" id="SM00387">
    <property type="entry name" value="HATPase_c"/>
    <property type="match status" value="1"/>
</dbReference>
<dbReference type="InterPro" id="IPR036097">
    <property type="entry name" value="HisK_dim/P_sf"/>
</dbReference>
<keyword evidence="7" id="KW-0472">Membrane</keyword>
<reference evidence="9" key="1">
    <citation type="submission" date="2019-08" db="EMBL/GenBank/DDBJ databases">
        <authorList>
            <person name="Kucharzyk K."/>
            <person name="Murdoch R.W."/>
            <person name="Higgins S."/>
            <person name="Loffler F."/>
        </authorList>
    </citation>
    <scope>NUCLEOTIDE SEQUENCE</scope>
</reference>
<dbReference type="InterPro" id="IPR004358">
    <property type="entry name" value="Sig_transdc_His_kin-like_C"/>
</dbReference>
<dbReference type="PRINTS" id="PR00344">
    <property type="entry name" value="BCTRLSENSOR"/>
</dbReference>
<dbReference type="CDD" id="cd00082">
    <property type="entry name" value="HisKA"/>
    <property type="match status" value="1"/>
</dbReference>
<keyword evidence="2 9" id="KW-0808">Transferase</keyword>
<feature type="domain" description="Histidine kinase" evidence="8">
    <location>
        <begin position="282"/>
        <end position="490"/>
    </location>
</feature>
<keyword evidence="7" id="KW-0812">Transmembrane</keyword>
<evidence type="ECO:0000256" key="5">
    <source>
        <dbReference type="ARBA" id="ARBA00022840"/>
    </source>
</evidence>
<evidence type="ECO:0000259" key="8">
    <source>
        <dbReference type="PROSITE" id="PS50109"/>
    </source>
</evidence>
<dbReference type="InterPro" id="IPR005467">
    <property type="entry name" value="His_kinase_dom"/>
</dbReference>
<dbReference type="EC" id="2.7.-.-" evidence="9"/>
<keyword evidence="6" id="KW-0902">Two-component regulatory system</keyword>
<keyword evidence="4 9" id="KW-0418">Kinase</keyword>
<feature type="transmembrane region" description="Helical" evidence="7">
    <location>
        <begin position="12"/>
        <end position="31"/>
    </location>
</feature>
<proteinExistence type="predicted"/>
<keyword evidence="5" id="KW-0067">ATP-binding</keyword>
<dbReference type="InterPro" id="IPR003594">
    <property type="entry name" value="HATPase_dom"/>
</dbReference>
<dbReference type="AlphaFoldDB" id="A0A644TR35"/>
<dbReference type="GO" id="GO:0005524">
    <property type="term" value="F:ATP binding"/>
    <property type="evidence" value="ECO:0007669"/>
    <property type="project" value="UniProtKB-KW"/>
</dbReference>
<dbReference type="SUPFAM" id="SSF47384">
    <property type="entry name" value="Homodimeric domain of signal transducing histidine kinase"/>
    <property type="match status" value="1"/>
</dbReference>
<dbReference type="PANTHER" id="PTHR43065">
    <property type="entry name" value="SENSOR HISTIDINE KINASE"/>
    <property type="match status" value="1"/>
</dbReference>
<dbReference type="SUPFAM" id="SSF55874">
    <property type="entry name" value="ATPase domain of HSP90 chaperone/DNA topoisomerase II/histidine kinase"/>
    <property type="match status" value="1"/>
</dbReference>
<evidence type="ECO:0000256" key="4">
    <source>
        <dbReference type="ARBA" id="ARBA00022777"/>
    </source>
</evidence>
<dbReference type="PANTHER" id="PTHR43065:SF10">
    <property type="entry name" value="PEROXIDE STRESS-ACTIVATED HISTIDINE KINASE MAK3"/>
    <property type="match status" value="1"/>
</dbReference>
<evidence type="ECO:0000256" key="6">
    <source>
        <dbReference type="ARBA" id="ARBA00023012"/>
    </source>
</evidence>
<dbReference type="EMBL" id="VSSQ01000046">
    <property type="protein sequence ID" value="MPL69403.1"/>
    <property type="molecule type" value="Genomic_DNA"/>
</dbReference>
<organism evidence="9">
    <name type="scientific">bioreactor metagenome</name>
    <dbReference type="NCBI Taxonomy" id="1076179"/>
    <lineage>
        <taxon>unclassified sequences</taxon>
        <taxon>metagenomes</taxon>
        <taxon>ecological metagenomes</taxon>
    </lineage>
</organism>
<name>A0A644TR35_9ZZZZ</name>
<sequence length="491" mass="54335">MLPKSLRGRLLAIMPIVVALPIIFAGYLMTISAEEALVNEKQQKLFGVARVLDQHLAGTYEDILRRGGVESADRQQKIIALNETLRDFTDQVATAYSGIGVGYYDKELDAIVTYGPSSVYEDKVGLPIGQTHEGRIVMEGGLPRVQEGNLVRGSIMNAMYPIIRNEKVIGYIWANELTSDIDIQLTTMKRNTYIIVILGLFLAIGGIIISIEHITDGIGKVKKGLAEIKKNLNYQMHPLAGELGEIVNALNDMASSLAAQKKMEKQLHAAERLTAIGEVAAGLAHEIRNPLMAVKGFAELLEENLTEKEKAEYLNIIIQETDRMNRLIEQLLCFSRPTITEMRLVNVNEVLENTLLLTATPARHNHTTISCQLQPDIPMVLVNGEQLKQVYLNLVVNAIQAISDQGNINIISRYDSESGFVVVEIEDNGSGIEANHFPHIFDPFFTTKESGTGLGLTIVYRMVESWGGVIEVNSVLGKGSRFTLFFPVFEE</sequence>
<dbReference type="Gene3D" id="1.10.287.130">
    <property type="match status" value="1"/>
</dbReference>